<dbReference type="Proteomes" id="UP000683429">
    <property type="component" value="Chromosome"/>
</dbReference>
<dbReference type="SUPFAM" id="SSF53187">
    <property type="entry name" value="Zn-dependent exopeptidases"/>
    <property type="match status" value="1"/>
</dbReference>
<organism evidence="2 3">
    <name type="scientific">Paenibacillus sophorae</name>
    <dbReference type="NCBI Taxonomy" id="1333845"/>
    <lineage>
        <taxon>Bacteria</taxon>
        <taxon>Bacillati</taxon>
        <taxon>Bacillota</taxon>
        <taxon>Bacilli</taxon>
        <taxon>Bacillales</taxon>
        <taxon>Paenibacillaceae</taxon>
        <taxon>Paenibacillus</taxon>
    </lineage>
</organism>
<dbReference type="STRING" id="1333845.SAMN04487895_105336"/>
<dbReference type="RefSeq" id="WP_036596378.1">
    <property type="nucleotide sequence ID" value="NZ_CP076607.1"/>
</dbReference>
<accession>A0A1H8MPG9</accession>
<dbReference type="AlphaFoldDB" id="A0A1H8MPG9"/>
<keyword evidence="4" id="KW-1185">Reference proteome</keyword>
<evidence type="ECO:0000313" key="4">
    <source>
        <dbReference type="Proteomes" id="UP000683429"/>
    </source>
</evidence>
<evidence type="ECO:0000313" key="3">
    <source>
        <dbReference type="Proteomes" id="UP000198809"/>
    </source>
</evidence>
<dbReference type="Proteomes" id="UP000198809">
    <property type="component" value="Unassembled WGS sequence"/>
</dbReference>
<gene>
    <name evidence="1" type="ORF">KP014_12630</name>
    <name evidence="2" type="ORF">SAMN04487895_105336</name>
</gene>
<evidence type="ECO:0000313" key="2">
    <source>
        <dbReference type="EMBL" id="SEO19227.1"/>
    </source>
</evidence>
<proteinExistence type="predicted"/>
<reference evidence="1 4" key="2">
    <citation type="submission" date="2021-06" db="EMBL/GenBank/DDBJ databases">
        <title>Whole genome sequence of Paenibacillus sophorae DSM23020 for comparative genomics.</title>
        <authorList>
            <person name="Kim M.-J."/>
            <person name="Lee G."/>
            <person name="Shin J.-H."/>
        </authorList>
    </citation>
    <scope>NUCLEOTIDE SEQUENCE [LARGE SCALE GENOMIC DNA]</scope>
    <source>
        <strain evidence="1 4">DSM 23020</strain>
    </source>
</reference>
<evidence type="ECO:0000313" key="1">
    <source>
        <dbReference type="EMBL" id="QWU17895.1"/>
    </source>
</evidence>
<reference evidence="2 3" key="1">
    <citation type="submission" date="2016-10" db="EMBL/GenBank/DDBJ databases">
        <authorList>
            <person name="de Groot N.N."/>
        </authorList>
    </citation>
    <scope>NUCLEOTIDE SEQUENCE [LARGE SCALE GENOMIC DNA]</scope>
    <source>
        <strain evidence="2 3">CGMCC 1.10238</strain>
    </source>
</reference>
<protein>
    <submittedName>
        <fullName evidence="2">Uncharacterized protein</fullName>
    </submittedName>
</protein>
<dbReference type="OrthoDB" id="1936983at2"/>
<dbReference type="EMBL" id="CP076607">
    <property type="protein sequence ID" value="QWU17895.1"/>
    <property type="molecule type" value="Genomic_DNA"/>
</dbReference>
<name>A0A1H8MPG9_9BACL</name>
<dbReference type="EMBL" id="FODH01000005">
    <property type="protein sequence ID" value="SEO19227.1"/>
    <property type="molecule type" value="Genomic_DNA"/>
</dbReference>
<sequence length="68" mass="7658">MHAEVDHTAGSDTIYAVLPGMNDDETIILNTHTDGPNTCEENGGIALLAMAKYFSQIPKEWRNRRRRN</sequence>